<feature type="transmembrane region" description="Helical" evidence="9">
    <location>
        <begin position="102"/>
        <end position="131"/>
    </location>
</feature>
<keyword evidence="7 9" id="KW-0472">Membrane</keyword>
<evidence type="ECO:0000259" key="10">
    <source>
        <dbReference type="SMART" id="SM00563"/>
    </source>
</evidence>
<feature type="domain" description="Phospholipid/glycerol acyltransferase" evidence="10">
    <location>
        <begin position="150"/>
        <end position="249"/>
    </location>
</feature>
<evidence type="ECO:0000256" key="6">
    <source>
        <dbReference type="ARBA" id="ARBA00023098"/>
    </source>
</evidence>
<gene>
    <name evidence="11" type="ORF">ANCDUO_05213</name>
</gene>
<evidence type="ECO:0000256" key="2">
    <source>
        <dbReference type="ARBA" id="ARBA00008655"/>
    </source>
</evidence>
<evidence type="ECO:0000256" key="7">
    <source>
        <dbReference type="ARBA" id="ARBA00023136"/>
    </source>
</evidence>
<dbReference type="EMBL" id="KN728045">
    <property type="protein sequence ID" value="KIH64476.1"/>
    <property type="molecule type" value="Genomic_DNA"/>
</dbReference>
<dbReference type="PANTHER" id="PTHR23063:SF6">
    <property type="entry name" value="PHOSPHOLIPID_GLYCEROL ACYLTRANSFERASE DOMAIN-CONTAINING PROTEIN"/>
    <property type="match status" value="1"/>
</dbReference>
<evidence type="ECO:0000256" key="1">
    <source>
        <dbReference type="ARBA" id="ARBA00004370"/>
    </source>
</evidence>
<keyword evidence="5 9" id="KW-1133">Transmembrane helix</keyword>
<keyword evidence="6" id="KW-0443">Lipid metabolism</keyword>
<comment type="subcellular location">
    <subcellularLocation>
        <location evidence="1">Membrane</location>
    </subcellularLocation>
</comment>
<proteinExistence type="inferred from homology"/>
<reference evidence="11 12" key="1">
    <citation type="submission" date="2013-12" db="EMBL/GenBank/DDBJ databases">
        <title>Draft genome of the parsitic nematode Ancylostoma duodenale.</title>
        <authorList>
            <person name="Mitreva M."/>
        </authorList>
    </citation>
    <scope>NUCLEOTIDE SEQUENCE [LARGE SCALE GENOMIC DNA]</scope>
    <source>
        <strain evidence="11 12">Zhejiang</strain>
    </source>
</reference>
<dbReference type="GO" id="GO:0016020">
    <property type="term" value="C:membrane"/>
    <property type="evidence" value="ECO:0007669"/>
    <property type="project" value="UniProtKB-SubCell"/>
</dbReference>
<keyword evidence="12" id="KW-1185">Reference proteome</keyword>
<dbReference type="Pfam" id="PF01553">
    <property type="entry name" value="Acyltransferase"/>
    <property type="match status" value="1"/>
</dbReference>
<dbReference type="AlphaFoldDB" id="A0A0C2H523"/>
<keyword evidence="8 11" id="KW-0012">Acyltransferase</keyword>
<dbReference type="GO" id="GO:0004366">
    <property type="term" value="F:glycerol-3-phosphate O-acyltransferase activity"/>
    <property type="evidence" value="ECO:0007669"/>
    <property type="project" value="TreeGrafter"/>
</dbReference>
<dbReference type="OrthoDB" id="272512at2759"/>
<evidence type="ECO:0000256" key="4">
    <source>
        <dbReference type="ARBA" id="ARBA00022692"/>
    </source>
</evidence>
<dbReference type="GO" id="GO:0019432">
    <property type="term" value="P:triglyceride biosynthetic process"/>
    <property type="evidence" value="ECO:0007669"/>
    <property type="project" value="TreeGrafter"/>
</dbReference>
<organism evidence="11 12">
    <name type="scientific">Ancylostoma duodenale</name>
    <dbReference type="NCBI Taxonomy" id="51022"/>
    <lineage>
        <taxon>Eukaryota</taxon>
        <taxon>Metazoa</taxon>
        <taxon>Ecdysozoa</taxon>
        <taxon>Nematoda</taxon>
        <taxon>Chromadorea</taxon>
        <taxon>Rhabditida</taxon>
        <taxon>Rhabditina</taxon>
        <taxon>Rhabditomorpha</taxon>
        <taxon>Strongyloidea</taxon>
        <taxon>Ancylostomatidae</taxon>
        <taxon>Ancylostomatinae</taxon>
        <taxon>Ancylostoma</taxon>
    </lineage>
</organism>
<evidence type="ECO:0000256" key="5">
    <source>
        <dbReference type="ARBA" id="ARBA00022989"/>
    </source>
</evidence>
<dbReference type="Proteomes" id="UP000054047">
    <property type="component" value="Unassembled WGS sequence"/>
</dbReference>
<evidence type="ECO:0000256" key="9">
    <source>
        <dbReference type="SAM" id="Phobius"/>
    </source>
</evidence>
<comment type="similarity">
    <text evidence="2">Belongs to the 1-acyl-sn-glycerol-3-phosphate acyltransferase family.</text>
</comment>
<accession>A0A0C2H523</accession>
<dbReference type="PANTHER" id="PTHR23063">
    <property type="entry name" value="PHOSPHOLIPID ACYLTRANSFERASE"/>
    <property type="match status" value="1"/>
</dbReference>
<dbReference type="GO" id="GO:0005783">
    <property type="term" value="C:endoplasmic reticulum"/>
    <property type="evidence" value="ECO:0007669"/>
    <property type="project" value="TreeGrafter"/>
</dbReference>
<evidence type="ECO:0000313" key="12">
    <source>
        <dbReference type="Proteomes" id="UP000054047"/>
    </source>
</evidence>
<dbReference type="SMART" id="SM00563">
    <property type="entry name" value="PlsC"/>
    <property type="match status" value="1"/>
</dbReference>
<evidence type="ECO:0000256" key="8">
    <source>
        <dbReference type="ARBA" id="ARBA00023315"/>
    </source>
</evidence>
<protein>
    <submittedName>
        <fullName evidence="11">Acyltransferase</fullName>
    </submittedName>
</protein>
<keyword evidence="4 9" id="KW-0812">Transmembrane</keyword>
<keyword evidence="3 11" id="KW-0808">Transferase</keyword>
<evidence type="ECO:0000256" key="3">
    <source>
        <dbReference type="ARBA" id="ARBA00022679"/>
    </source>
</evidence>
<sequence length="375" mass="42707">MLDSSWKKLGTAASLLPADRQNPKNSLVRNKGSSSAQFSFLLNPRDHLEISLDAMHSGLEAIVQDSLSHAFDQAPSNDQTLLRLTPHPDWTRSQKALFYLTLFFRYGFLFPIRLSFLLLSFAFLFGAVVVAVNKRLTDKEKTWVAIVYCRLFCCSMGMVGVYRNKHLRPKGSGSIETLANSLCPTYWVERKSATDRREFLSEIIKKAKYGGPVLLFPEGYCSNNTQVLQFRKAIFDDGIRIYPIAIRQNSRYGDSFWWDEQFHEYLLRVMCSWATYYDVTYLPSMVRLSHETNAEFAARVQATICDVIGVPAGEFDGSFWYSKTEQQRLLGLQRETCATALLTYHTDKERTESDDGYFSVSSAAAGQDDRPTQVN</sequence>
<evidence type="ECO:0000313" key="11">
    <source>
        <dbReference type="EMBL" id="KIH64476.1"/>
    </source>
</evidence>
<dbReference type="InterPro" id="IPR002123">
    <property type="entry name" value="Plipid/glycerol_acylTrfase"/>
</dbReference>
<feature type="transmembrane region" description="Helical" evidence="9">
    <location>
        <begin position="143"/>
        <end position="162"/>
    </location>
</feature>
<name>A0A0C2H523_9BILA</name>